<evidence type="ECO:0000256" key="1">
    <source>
        <dbReference type="SAM" id="MobiDB-lite"/>
    </source>
</evidence>
<gene>
    <name evidence="2" type="ORF">DFR39_101140</name>
</gene>
<feature type="compositionally biased region" description="Polar residues" evidence="1">
    <location>
        <begin position="59"/>
        <end position="74"/>
    </location>
</feature>
<dbReference type="AlphaFoldDB" id="A0A4V6PU88"/>
<keyword evidence="3" id="KW-1185">Reference proteome</keyword>
<sequence>MDKDQFDQATSSGPQAADGQALNARRRLLKGGLGLAPVAMTMASRPVLAGTETCHGPTGFQSAPPSRIGQTPSCTIGRGQGPSAWAIKSSSNYPGGADTANRHFSVAMNDARLFGSLTVRQVVSGSFGSAGGTSEDKEVARRVAAAYLNALSGQGFPMTVLQVQQLWQGYISKSYRPGGAGVVWKDAAQFLKYLNYVMSA</sequence>
<name>A0A4V6PU88_9BURK</name>
<feature type="region of interest" description="Disordered" evidence="1">
    <location>
        <begin position="53"/>
        <end position="81"/>
    </location>
</feature>
<proteinExistence type="predicted"/>
<protein>
    <submittedName>
        <fullName evidence="2">Uncharacterized protein</fullName>
    </submittedName>
</protein>
<dbReference type="RefSeq" id="WP_133601613.1">
    <property type="nucleotide sequence ID" value="NZ_JAUFPJ010000005.1"/>
</dbReference>
<dbReference type="OrthoDB" id="9154226at2"/>
<accession>A0A4V6PU88</accession>
<dbReference type="Proteomes" id="UP000295357">
    <property type="component" value="Unassembled WGS sequence"/>
</dbReference>
<reference evidence="2 3" key="1">
    <citation type="submission" date="2019-03" db="EMBL/GenBank/DDBJ databases">
        <title>Genomic Encyclopedia of Type Strains, Phase IV (KMG-IV): sequencing the most valuable type-strain genomes for metagenomic binning, comparative biology and taxonomic classification.</title>
        <authorList>
            <person name="Goeker M."/>
        </authorList>
    </citation>
    <scope>NUCLEOTIDE SEQUENCE [LARGE SCALE GENOMIC DNA]</scope>
    <source>
        <strain evidence="2 3">DSM 25082</strain>
    </source>
</reference>
<dbReference type="EMBL" id="SNXE01000001">
    <property type="protein sequence ID" value="TDP12667.1"/>
    <property type="molecule type" value="Genomic_DNA"/>
</dbReference>
<organism evidence="2 3">
    <name type="scientific">Roseateles asaccharophilus</name>
    <dbReference type="NCBI Taxonomy" id="582607"/>
    <lineage>
        <taxon>Bacteria</taxon>
        <taxon>Pseudomonadati</taxon>
        <taxon>Pseudomonadota</taxon>
        <taxon>Betaproteobacteria</taxon>
        <taxon>Burkholderiales</taxon>
        <taxon>Sphaerotilaceae</taxon>
        <taxon>Roseateles</taxon>
    </lineage>
</organism>
<feature type="region of interest" description="Disordered" evidence="1">
    <location>
        <begin position="1"/>
        <end position="22"/>
    </location>
</feature>
<comment type="caution">
    <text evidence="2">The sequence shown here is derived from an EMBL/GenBank/DDBJ whole genome shotgun (WGS) entry which is preliminary data.</text>
</comment>
<evidence type="ECO:0000313" key="2">
    <source>
        <dbReference type="EMBL" id="TDP12667.1"/>
    </source>
</evidence>
<evidence type="ECO:0000313" key="3">
    <source>
        <dbReference type="Proteomes" id="UP000295357"/>
    </source>
</evidence>